<dbReference type="EMBL" id="JAYMYQ010000002">
    <property type="protein sequence ID" value="KAK7350027.1"/>
    <property type="molecule type" value="Genomic_DNA"/>
</dbReference>
<comment type="caution">
    <text evidence="1">The sequence shown here is derived from an EMBL/GenBank/DDBJ whole genome shotgun (WGS) entry which is preliminary data.</text>
</comment>
<gene>
    <name evidence="1" type="ORF">VNO77_08061</name>
</gene>
<dbReference type="Proteomes" id="UP001367508">
    <property type="component" value="Unassembled WGS sequence"/>
</dbReference>
<keyword evidence="2" id="KW-1185">Reference proteome</keyword>
<accession>A0AAN9QW29</accession>
<organism evidence="1 2">
    <name type="scientific">Canavalia gladiata</name>
    <name type="common">Sword bean</name>
    <name type="synonym">Dolichos gladiatus</name>
    <dbReference type="NCBI Taxonomy" id="3824"/>
    <lineage>
        <taxon>Eukaryota</taxon>
        <taxon>Viridiplantae</taxon>
        <taxon>Streptophyta</taxon>
        <taxon>Embryophyta</taxon>
        <taxon>Tracheophyta</taxon>
        <taxon>Spermatophyta</taxon>
        <taxon>Magnoliopsida</taxon>
        <taxon>eudicotyledons</taxon>
        <taxon>Gunneridae</taxon>
        <taxon>Pentapetalae</taxon>
        <taxon>rosids</taxon>
        <taxon>fabids</taxon>
        <taxon>Fabales</taxon>
        <taxon>Fabaceae</taxon>
        <taxon>Papilionoideae</taxon>
        <taxon>50 kb inversion clade</taxon>
        <taxon>NPAAA clade</taxon>
        <taxon>indigoferoid/millettioid clade</taxon>
        <taxon>Phaseoleae</taxon>
        <taxon>Canavalia</taxon>
    </lineage>
</organism>
<name>A0AAN9QW29_CANGL</name>
<evidence type="ECO:0000313" key="2">
    <source>
        <dbReference type="Proteomes" id="UP001367508"/>
    </source>
</evidence>
<reference evidence="1 2" key="1">
    <citation type="submission" date="2024-01" db="EMBL/GenBank/DDBJ databases">
        <title>The genomes of 5 underutilized Papilionoideae crops provide insights into root nodulation and disease resistanc.</title>
        <authorList>
            <person name="Jiang F."/>
        </authorList>
    </citation>
    <scope>NUCLEOTIDE SEQUENCE [LARGE SCALE GENOMIC DNA]</scope>
    <source>
        <strain evidence="1">LVBAO_FW01</strain>
        <tissue evidence="1">Leaves</tissue>
    </source>
</reference>
<protein>
    <submittedName>
        <fullName evidence="1">Uncharacterized protein</fullName>
    </submittedName>
</protein>
<sequence length="93" mass="10375">MNRSSYSPAVSNDLAHFSSKITQNMFSILISLVKIGPEPEELICKNLQIGENMAERRIINYLFASLGYKLLQNSQLQVKAQSCDPATAALWTL</sequence>
<evidence type="ECO:0000313" key="1">
    <source>
        <dbReference type="EMBL" id="KAK7350027.1"/>
    </source>
</evidence>
<dbReference type="AlphaFoldDB" id="A0AAN9QW29"/>
<proteinExistence type="predicted"/>